<keyword evidence="8" id="KW-1185">Reference proteome</keyword>
<evidence type="ECO:0000313" key="6">
    <source>
        <dbReference type="EMBL" id="KDR35285.1"/>
    </source>
</evidence>
<dbReference type="AlphaFoldDB" id="A0A069P3P4"/>
<reference evidence="5" key="1">
    <citation type="journal article" date="2014" name="Int. J. Syst. Evol. Microbiol.">
        <title>Complete genome of a new Firmicutes species belonging to the dominant human colonic microbiota ('Ruminococcus bicirculans') reveals two chromosomes and a selective capacity to utilize plant glucans.</title>
        <authorList>
            <consortium name="NISC Comparative Sequencing Program"/>
            <person name="Wegmann U."/>
            <person name="Louis P."/>
            <person name="Goesmann A."/>
            <person name="Henrissat B."/>
            <person name="Duncan S.H."/>
            <person name="Flint H.J."/>
        </authorList>
    </citation>
    <scope>NUCLEOTIDE SEQUENCE</scope>
    <source>
        <strain evidence="5">CGMCC 1.11013</strain>
    </source>
</reference>
<comment type="caution">
    <text evidence="6">The sequence shown here is derived from an EMBL/GenBank/DDBJ whole genome shotgun (WGS) entry which is preliminary data.</text>
</comment>
<evidence type="ECO:0000256" key="3">
    <source>
        <dbReference type="ARBA" id="ARBA00023163"/>
    </source>
</evidence>
<evidence type="ECO:0000259" key="4">
    <source>
        <dbReference type="PROSITE" id="PS01124"/>
    </source>
</evidence>
<dbReference type="RefSeq" id="WP_035963246.1">
    <property type="nucleotide sequence ID" value="NZ_BMEG01000004.1"/>
</dbReference>
<dbReference type="Pfam" id="PF12833">
    <property type="entry name" value="HTH_18"/>
    <property type="match status" value="1"/>
</dbReference>
<accession>A0A069P3P4</accession>
<dbReference type="eggNOG" id="COG2207">
    <property type="taxonomic scope" value="Bacteria"/>
</dbReference>
<protein>
    <submittedName>
        <fullName evidence="6">AraC family transcriptional regulator</fullName>
    </submittedName>
</protein>
<evidence type="ECO:0000313" key="5">
    <source>
        <dbReference type="EMBL" id="GGD73941.1"/>
    </source>
</evidence>
<evidence type="ECO:0000313" key="7">
    <source>
        <dbReference type="Proteomes" id="UP000027439"/>
    </source>
</evidence>
<dbReference type="STRING" id="1071679.BG57_31575"/>
<dbReference type="GO" id="GO:0003700">
    <property type="term" value="F:DNA-binding transcription factor activity"/>
    <property type="evidence" value="ECO:0007669"/>
    <property type="project" value="InterPro"/>
</dbReference>
<dbReference type="SMART" id="SM00342">
    <property type="entry name" value="HTH_ARAC"/>
    <property type="match status" value="1"/>
</dbReference>
<dbReference type="PROSITE" id="PS01124">
    <property type="entry name" value="HTH_ARAC_FAMILY_2"/>
    <property type="match status" value="1"/>
</dbReference>
<dbReference type="PROSITE" id="PS00041">
    <property type="entry name" value="HTH_ARAC_FAMILY_1"/>
    <property type="match status" value="1"/>
</dbReference>
<dbReference type="InterPro" id="IPR018060">
    <property type="entry name" value="HTH_AraC"/>
</dbReference>
<proteinExistence type="predicted"/>
<dbReference type="PANTHER" id="PTHR46796">
    <property type="entry name" value="HTH-TYPE TRANSCRIPTIONAL ACTIVATOR RHAS-RELATED"/>
    <property type="match status" value="1"/>
</dbReference>
<dbReference type="Proteomes" id="UP000597138">
    <property type="component" value="Unassembled WGS sequence"/>
</dbReference>
<organism evidence="6 7">
    <name type="scientific">Caballeronia grimmiae</name>
    <dbReference type="NCBI Taxonomy" id="1071679"/>
    <lineage>
        <taxon>Bacteria</taxon>
        <taxon>Pseudomonadati</taxon>
        <taxon>Pseudomonadota</taxon>
        <taxon>Betaproteobacteria</taxon>
        <taxon>Burkholderiales</taxon>
        <taxon>Burkholderiaceae</taxon>
        <taxon>Caballeronia</taxon>
    </lineage>
</organism>
<dbReference type="Proteomes" id="UP000027439">
    <property type="component" value="Unassembled WGS sequence"/>
</dbReference>
<name>A0A069P3P4_9BURK</name>
<dbReference type="InterPro" id="IPR018062">
    <property type="entry name" value="HTH_AraC-typ_CS"/>
</dbReference>
<keyword evidence="2" id="KW-0238">DNA-binding</keyword>
<dbReference type="Gene3D" id="1.10.10.60">
    <property type="entry name" value="Homeodomain-like"/>
    <property type="match status" value="1"/>
</dbReference>
<feature type="domain" description="HTH araC/xylS-type" evidence="4">
    <location>
        <begin position="227"/>
        <end position="328"/>
    </location>
</feature>
<dbReference type="GO" id="GO:0043565">
    <property type="term" value="F:sequence-specific DNA binding"/>
    <property type="evidence" value="ECO:0007669"/>
    <property type="project" value="InterPro"/>
</dbReference>
<evidence type="ECO:0000256" key="2">
    <source>
        <dbReference type="ARBA" id="ARBA00023125"/>
    </source>
</evidence>
<keyword evidence="3" id="KW-0804">Transcription</keyword>
<reference evidence="5" key="4">
    <citation type="submission" date="2024-05" db="EMBL/GenBank/DDBJ databases">
        <authorList>
            <person name="Sun Q."/>
            <person name="Zhou Y."/>
        </authorList>
    </citation>
    <scope>NUCLEOTIDE SEQUENCE</scope>
    <source>
        <strain evidence="5">CGMCC 1.11013</strain>
    </source>
</reference>
<dbReference type="EMBL" id="BMEG01000004">
    <property type="protein sequence ID" value="GGD73941.1"/>
    <property type="molecule type" value="Genomic_DNA"/>
</dbReference>
<evidence type="ECO:0000313" key="8">
    <source>
        <dbReference type="Proteomes" id="UP000597138"/>
    </source>
</evidence>
<keyword evidence="1" id="KW-0805">Transcription regulation</keyword>
<gene>
    <name evidence="6" type="ORF">BG57_31575</name>
    <name evidence="5" type="ORF">GCM10010985_30480</name>
</gene>
<dbReference type="InterPro" id="IPR050204">
    <property type="entry name" value="AraC_XylS_family_regulators"/>
</dbReference>
<sequence length="338" mass="37241">MTAPLQPSTCEVSGTSFEAQGVSFSVYTSVDEQASAFDGWDARYTQISSGPFSGSLSMVSLGGIRLLVERLDKVIFQQGAIASDRIVIGVPLELEGHARLCGERSERDSLHVFSSLPRFEFYSPDRHMLVNIEISFERMSSSQTSELAQSLRAQRLAPLLPMTSAKAENLRMLLRHALSASVSHAADDDAAGKERIVERAVMYAVSEVLLAPSDAPPRAREASARHWSVVTAVNERLQEPSTCPLSVAELCVELDISRRTLQYAFHQALDLNPVAYLRAVRLNHVRRELQSGQRVTGAATKWGFLHFGSFANDYRRMFGELPSATARRVASKHTFGSV</sequence>
<dbReference type="EMBL" id="JFHE01000008">
    <property type="protein sequence ID" value="KDR35285.1"/>
    <property type="molecule type" value="Genomic_DNA"/>
</dbReference>
<reference evidence="8" key="3">
    <citation type="journal article" date="2019" name="Int. J. Syst. Evol. Microbiol.">
        <title>The Global Catalogue of Microorganisms (GCM) 10K type strain sequencing project: providing services to taxonomists for standard genome sequencing and annotation.</title>
        <authorList>
            <consortium name="The Broad Institute Genomics Platform"/>
            <consortium name="The Broad Institute Genome Sequencing Center for Infectious Disease"/>
            <person name="Wu L."/>
            <person name="Ma J."/>
        </authorList>
    </citation>
    <scope>NUCLEOTIDE SEQUENCE [LARGE SCALE GENOMIC DNA]</scope>
    <source>
        <strain evidence="8">CGMCC 1.11013</strain>
    </source>
</reference>
<dbReference type="OrthoDB" id="185346at2"/>
<dbReference type="PANTHER" id="PTHR46796:SF12">
    <property type="entry name" value="HTH-TYPE DNA-BINDING TRANSCRIPTIONAL ACTIVATOR EUTR"/>
    <property type="match status" value="1"/>
</dbReference>
<evidence type="ECO:0000256" key="1">
    <source>
        <dbReference type="ARBA" id="ARBA00023015"/>
    </source>
</evidence>
<reference evidence="6 7" key="2">
    <citation type="submission" date="2014-03" db="EMBL/GenBank/DDBJ databases">
        <title>Draft Genome Sequences of Four Burkholderia Strains.</title>
        <authorList>
            <person name="Liu X.Y."/>
            <person name="Li C.X."/>
            <person name="Xu J.H."/>
        </authorList>
    </citation>
    <scope>NUCLEOTIDE SEQUENCE [LARGE SCALE GENOMIC DNA]</scope>
    <source>
        <strain evidence="6 7">R27</strain>
    </source>
</reference>